<evidence type="ECO:0000256" key="1">
    <source>
        <dbReference type="SAM" id="MobiDB-lite"/>
    </source>
</evidence>
<evidence type="ECO:0000313" key="3">
    <source>
        <dbReference type="EMBL" id="OXA56167.1"/>
    </source>
</evidence>
<name>A0A226EG96_FOLCA</name>
<feature type="region of interest" description="Disordered" evidence="1">
    <location>
        <begin position="323"/>
        <end position="458"/>
    </location>
</feature>
<feature type="transmembrane region" description="Helical" evidence="2">
    <location>
        <begin position="121"/>
        <end position="141"/>
    </location>
</feature>
<feature type="transmembrane region" description="Helical" evidence="2">
    <location>
        <begin position="53"/>
        <end position="76"/>
    </location>
</feature>
<dbReference type="Proteomes" id="UP000198287">
    <property type="component" value="Unassembled WGS sequence"/>
</dbReference>
<dbReference type="AlphaFoldDB" id="A0A226EG96"/>
<proteinExistence type="predicted"/>
<gene>
    <name evidence="3" type="ORF">Fcan01_08799</name>
</gene>
<feature type="compositionally biased region" description="Acidic residues" evidence="1">
    <location>
        <begin position="390"/>
        <end position="410"/>
    </location>
</feature>
<feature type="compositionally biased region" description="Basic and acidic residues" evidence="1">
    <location>
        <begin position="376"/>
        <end position="388"/>
    </location>
</feature>
<feature type="transmembrane region" description="Helical" evidence="2">
    <location>
        <begin position="12"/>
        <end position="33"/>
    </location>
</feature>
<feature type="transmembrane region" description="Helical" evidence="2">
    <location>
        <begin position="83"/>
        <end position="101"/>
    </location>
</feature>
<sequence>MGKFWVQPSFRGLAYLAAGNFLARIILFLDKLANSFFSYEMVLLYSAHLDTHILLFFQAVFMIPVAFLGLLVFYGVEKQSFNLVLYPTLMLLFLILLRYGAEAALITIHWEDHCLDRGANLVFYFVLDLLAIIVLLIYIYVSLAAPTASETITPSRMNSLRRRLQRLHNFRTGDVGEDLEAAGLNSKSSTDPLITRVTGVTKKKKKPPAPPPEDVISLEEALKIPPPRPPPSPKFNYKLRRNVAHLEKDEEKVLVQELDKQRLRNSQILQEDEEGEKLAERDTESPTPTFTLSLKKVLPVYENEPKRRSLLFETDLDEVANSVMFQGQTGSRPITPEVKSSSSRGSRPITPEVKASTPEVKASPVEPNPSPLPPVENDKPDQNCKPEVDNPVEEDDDEWEYEYEVEDEPENDKADETALPPEEETRVKVESGKIPEEEICQHEPETTISDKGFKTTAV</sequence>
<organism evidence="3 4">
    <name type="scientific">Folsomia candida</name>
    <name type="common">Springtail</name>
    <dbReference type="NCBI Taxonomy" id="158441"/>
    <lineage>
        <taxon>Eukaryota</taxon>
        <taxon>Metazoa</taxon>
        <taxon>Ecdysozoa</taxon>
        <taxon>Arthropoda</taxon>
        <taxon>Hexapoda</taxon>
        <taxon>Collembola</taxon>
        <taxon>Entomobryomorpha</taxon>
        <taxon>Isotomoidea</taxon>
        <taxon>Isotomidae</taxon>
        <taxon>Proisotominae</taxon>
        <taxon>Folsomia</taxon>
    </lineage>
</organism>
<reference evidence="3 4" key="1">
    <citation type="submission" date="2015-12" db="EMBL/GenBank/DDBJ databases">
        <title>The genome of Folsomia candida.</title>
        <authorList>
            <person name="Faddeeva A."/>
            <person name="Derks M.F."/>
            <person name="Anvar Y."/>
            <person name="Smit S."/>
            <person name="Van Straalen N."/>
            <person name="Roelofs D."/>
        </authorList>
    </citation>
    <scope>NUCLEOTIDE SEQUENCE [LARGE SCALE GENOMIC DNA]</scope>
    <source>
        <strain evidence="3 4">VU population</strain>
        <tissue evidence="3">Whole body</tissue>
    </source>
</reference>
<evidence type="ECO:0000313" key="4">
    <source>
        <dbReference type="Proteomes" id="UP000198287"/>
    </source>
</evidence>
<dbReference type="EMBL" id="LNIX01000004">
    <property type="protein sequence ID" value="OXA56167.1"/>
    <property type="molecule type" value="Genomic_DNA"/>
</dbReference>
<keyword evidence="4" id="KW-1185">Reference proteome</keyword>
<feature type="compositionally biased region" description="Basic and acidic residues" evidence="1">
    <location>
        <begin position="423"/>
        <end position="445"/>
    </location>
</feature>
<feature type="compositionally biased region" description="Polar residues" evidence="1">
    <location>
        <begin position="323"/>
        <end position="345"/>
    </location>
</feature>
<keyword evidence="2" id="KW-0472">Membrane</keyword>
<protein>
    <submittedName>
        <fullName evidence="3">Uncharacterized protein</fullName>
    </submittedName>
</protein>
<feature type="region of interest" description="Disordered" evidence="1">
    <location>
        <begin position="266"/>
        <end position="290"/>
    </location>
</feature>
<keyword evidence="2" id="KW-0812">Transmembrane</keyword>
<evidence type="ECO:0000256" key="2">
    <source>
        <dbReference type="SAM" id="Phobius"/>
    </source>
</evidence>
<keyword evidence="2" id="KW-1133">Transmembrane helix</keyword>
<accession>A0A226EG96</accession>
<comment type="caution">
    <text evidence="3">The sequence shown here is derived from an EMBL/GenBank/DDBJ whole genome shotgun (WGS) entry which is preliminary data.</text>
</comment>